<gene>
    <name evidence="2" type="ORF">GCM10012275_64780</name>
</gene>
<comment type="caution">
    <text evidence="2">The sequence shown here is derived from an EMBL/GenBank/DDBJ whole genome shotgun (WGS) entry which is preliminary data.</text>
</comment>
<feature type="compositionally biased region" description="Basic and acidic residues" evidence="1">
    <location>
        <begin position="172"/>
        <end position="189"/>
    </location>
</feature>
<dbReference type="EMBL" id="BMMK01000091">
    <property type="protein sequence ID" value="GGM85055.1"/>
    <property type="molecule type" value="Genomic_DNA"/>
</dbReference>
<dbReference type="AlphaFoldDB" id="A0A8J3FZY2"/>
<feature type="compositionally biased region" description="Basic and acidic residues" evidence="1">
    <location>
        <begin position="1"/>
        <end position="10"/>
    </location>
</feature>
<keyword evidence="3" id="KW-1185">Reference proteome</keyword>
<evidence type="ECO:0000313" key="3">
    <source>
        <dbReference type="Proteomes" id="UP000637578"/>
    </source>
</evidence>
<name>A0A8J3FZY2_9PSEU</name>
<organism evidence="2 3">
    <name type="scientific">Longimycelium tulufanense</name>
    <dbReference type="NCBI Taxonomy" id="907463"/>
    <lineage>
        <taxon>Bacteria</taxon>
        <taxon>Bacillati</taxon>
        <taxon>Actinomycetota</taxon>
        <taxon>Actinomycetes</taxon>
        <taxon>Pseudonocardiales</taxon>
        <taxon>Pseudonocardiaceae</taxon>
        <taxon>Longimycelium</taxon>
    </lineage>
</organism>
<sequence>MKEGGNDRAKAGAARRPKAAAPAPAVDCSPAALWLLDRLPWEKNRHGVSLTPEVQARVGAEIDRLLAAGRAEAELERCLTAAIRRCESQRGAANYLSGALADLPLPVRAEQAPLVEQGQEQVPVASPPAGPAMPTWCGTCDPRGEDIPDKRIVRDRQTGEWEPCTCHPDPEGYRERRDRVSARTREVMARRRPVPQPGLAQPVPPPVTEREVDRSAALAALSEHLSDPAAPTDDEERSA</sequence>
<reference evidence="2" key="2">
    <citation type="submission" date="2020-09" db="EMBL/GenBank/DDBJ databases">
        <authorList>
            <person name="Sun Q."/>
            <person name="Zhou Y."/>
        </authorList>
    </citation>
    <scope>NUCLEOTIDE SEQUENCE</scope>
    <source>
        <strain evidence="2">CGMCC 4.5737</strain>
    </source>
</reference>
<feature type="region of interest" description="Disordered" evidence="1">
    <location>
        <begin position="1"/>
        <end position="23"/>
    </location>
</feature>
<reference evidence="2" key="1">
    <citation type="journal article" date="2014" name="Int. J. Syst. Evol. Microbiol.">
        <title>Complete genome sequence of Corynebacterium casei LMG S-19264T (=DSM 44701T), isolated from a smear-ripened cheese.</title>
        <authorList>
            <consortium name="US DOE Joint Genome Institute (JGI-PGF)"/>
            <person name="Walter F."/>
            <person name="Albersmeier A."/>
            <person name="Kalinowski J."/>
            <person name="Ruckert C."/>
        </authorList>
    </citation>
    <scope>NUCLEOTIDE SEQUENCE</scope>
    <source>
        <strain evidence="2">CGMCC 4.5737</strain>
    </source>
</reference>
<feature type="region of interest" description="Disordered" evidence="1">
    <location>
        <begin position="172"/>
        <end position="239"/>
    </location>
</feature>
<dbReference type="Proteomes" id="UP000637578">
    <property type="component" value="Unassembled WGS sequence"/>
</dbReference>
<protein>
    <submittedName>
        <fullName evidence="2">Uncharacterized protein</fullName>
    </submittedName>
</protein>
<evidence type="ECO:0000256" key="1">
    <source>
        <dbReference type="SAM" id="MobiDB-lite"/>
    </source>
</evidence>
<accession>A0A8J3FZY2</accession>
<proteinExistence type="predicted"/>
<evidence type="ECO:0000313" key="2">
    <source>
        <dbReference type="EMBL" id="GGM85055.1"/>
    </source>
</evidence>